<dbReference type="Proteomes" id="UP000000343">
    <property type="component" value="Plasmid pACIX901"/>
</dbReference>
<sequence length="140" mass="14693">MCRVSLGCAYALNGARVLLLEGDMRRPGLAANFTVASTGIGLSSILAGSATIQQAVQSVSEPPGLFILPCWTDSTIAHSDSHAAINLMRTLSEGYDIVIIDSPPALGLADSTLLAKFADAIGLVLSYTEFNKAQVRRAKN</sequence>
<keyword evidence="1" id="KW-0614">Plasmid</keyword>
<name>E8X5W8_GRATM</name>
<dbReference type="InterPro" id="IPR027417">
    <property type="entry name" value="P-loop_NTPase"/>
</dbReference>
<dbReference type="GO" id="GO:0005886">
    <property type="term" value="C:plasma membrane"/>
    <property type="evidence" value="ECO:0007669"/>
    <property type="project" value="TreeGrafter"/>
</dbReference>
<dbReference type="PANTHER" id="PTHR32309">
    <property type="entry name" value="TYROSINE-PROTEIN KINASE"/>
    <property type="match status" value="1"/>
</dbReference>
<dbReference type="HOGENOM" id="CLU_1832346_0_0_0"/>
<keyword evidence="2" id="KW-1185">Reference proteome</keyword>
<evidence type="ECO:0000313" key="1">
    <source>
        <dbReference type="EMBL" id="ADW70852.1"/>
    </source>
</evidence>
<dbReference type="SUPFAM" id="SSF52540">
    <property type="entry name" value="P-loop containing nucleoside triphosphate hydrolases"/>
    <property type="match status" value="1"/>
</dbReference>
<evidence type="ECO:0000313" key="2">
    <source>
        <dbReference type="Proteomes" id="UP000000343"/>
    </source>
</evidence>
<dbReference type="PANTHER" id="PTHR32309:SF13">
    <property type="entry name" value="FERRIC ENTEROBACTIN TRANSPORT PROTEIN FEPE"/>
    <property type="match status" value="1"/>
</dbReference>
<accession>E8X5W8</accession>
<organism evidence="2">
    <name type="scientific">Granulicella tundricola (strain ATCC BAA-1859 / DSM 23138 / MP5ACTX9)</name>
    <dbReference type="NCBI Taxonomy" id="1198114"/>
    <lineage>
        <taxon>Bacteria</taxon>
        <taxon>Pseudomonadati</taxon>
        <taxon>Acidobacteriota</taxon>
        <taxon>Terriglobia</taxon>
        <taxon>Terriglobales</taxon>
        <taxon>Acidobacteriaceae</taxon>
        <taxon>Granulicella</taxon>
    </lineage>
</organism>
<dbReference type="Gene3D" id="3.40.50.300">
    <property type="entry name" value="P-loop containing nucleotide triphosphate hydrolases"/>
    <property type="match status" value="1"/>
</dbReference>
<geneLocation type="plasmid" evidence="1 2">
    <name>pACIX901</name>
</geneLocation>
<dbReference type="InterPro" id="IPR050445">
    <property type="entry name" value="Bact_polysacc_biosynth/exp"/>
</dbReference>
<proteinExistence type="predicted"/>
<dbReference type="KEGG" id="acm:AciX9_4066"/>
<gene>
    <name evidence="1" type="ordered locus">AciX9_4066</name>
</gene>
<dbReference type="EMBL" id="CP002481">
    <property type="protein sequence ID" value="ADW70852.1"/>
    <property type="molecule type" value="Genomic_DNA"/>
</dbReference>
<dbReference type="GO" id="GO:0004713">
    <property type="term" value="F:protein tyrosine kinase activity"/>
    <property type="evidence" value="ECO:0007669"/>
    <property type="project" value="TreeGrafter"/>
</dbReference>
<dbReference type="AlphaFoldDB" id="E8X5W8"/>
<protein>
    <submittedName>
        <fullName evidence="1">Capsular exopolysaccharide family protein</fullName>
    </submittedName>
</protein>
<reference evidence="2" key="1">
    <citation type="submission" date="2011-01" db="EMBL/GenBank/DDBJ databases">
        <title>Complete sequence of plasmid1 of Acidobacterium sp. MP5ACTX9.</title>
        <authorList>
            <consortium name="US DOE Joint Genome Institute"/>
            <person name="Lucas S."/>
            <person name="Copeland A."/>
            <person name="Lapidus A."/>
            <person name="Cheng J.-F."/>
            <person name="Goodwin L."/>
            <person name="Pitluck S."/>
            <person name="Teshima H."/>
            <person name="Detter J.C."/>
            <person name="Han C."/>
            <person name="Tapia R."/>
            <person name="Land M."/>
            <person name="Hauser L."/>
            <person name="Kyrpides N."/>
            <person name="Ivanova N."/>
            <person name="Ovchinnikova G."/>
            <person name="Pagani I."/>
            <person name="Rawat S.R."/>
            <person name="Mannisto M."/>
            <person name="Haggblom M.M."/>
            <person name="Woyke T."/>
        </authorList>
    </citation>
    <scope>NUCLEOTIDE SEQUENCE [LARGE SCALE GENOMIC DNA]</scope>
    <source>
        <strain evidence="2">MP5ACTX9</strain>
        <plasmid evidence="2">Plasmid pACIX901</plasmid>
    </source>
</reference>